<reference evidence="2 3" key="1">
    <citation type="journal article" date="2014" name="Genome Announc.">
        <title>Draft Genome Sequence of Cytophaga fermentans JCM 21142T, a Facultative Anaerobe Isolated from Marine Mud.</title>
        <authorList>
            <person name="Starns D."/>
            <person name="Oshima K."/>
            <person name="Suda W."/>
            <person name="Iino T."/>
            <person name="Yuki M."/>
            <person name="Inoue J."/>
            <person name="Kitamura K."/>
            <person name="Iida T."/>
            <person name="Darby A."/>
            <person name="Hattori M."/>
            <person name="Ohkuma M."/>
        </authorList>
    </citation>
    <scope>NUCLEOTIDE SEQUENCE [LARGE SCALE GENOMIC DNA]</scope>
    <source>
        <strain evidence="2 3">JCM 21142</strain>
    </source>
</reference>
<dbReference type="STRING" id="869213.GCA_000517085_04354"/>
<comment type="caution">
    <text evidence="2">The sequence shown here is derived from an EMBL/GenBank/DDBJ whole genome shotgun (WGS) entry which is preliminary data.</text>
</comment>
<dbReference type="PANTHER" id="PTHR30006:SF2">
    <property type="entry name" value="ABC TRANSPORTER SUBSTRATE-BINDING PROTEIN"/>
    <property type="match status" value="1"/>
</dbReference>
<dbReference type="PANTHER" id="PTHR30006">
    <property type="entry name" value="THIAMINE-BINDING PERIPLASMIC PROTEIN-RELATED"/>
    <property type="match status" value="1"/>
</dbReference>
<dbReference type="Proteomes" id="UP000019402">
    <property type="component" value="Unassembled WGS sequence"/>
</dbReference>
<proteinExistence type="predicted"/>
<sequence>MITGSENLLQIAEMNKAFIAVFEKHGLGNYFKQENLNRIGRFTRLNTLLKTNHLDAESFIETLNQLQNETLQNAETHMTRQENLHFSAMLPCGLRNPFKEFTEKFIQNNPNSFTNFNYLIEGNVNHELSYYPLLDNIHNSDELPDIIMASDINNFFHEPFMKRFIHTGIFESYQANALNKYLEQVQYADPHQHFTMYTANMLVIVVDMERLGHRKAPTTWSDLLDPSFKNDIIMRGEDDFFCNAVMLPFYKDAGMDSIKTLAQNIKSGLHPAQMVKLANQPNTQGAAVYIMPWFFSQRINNKHIKIVWPNDGAIASPVFLLVKKDKINQHQHFLNFLLSQETGEMLENRFFPSTHPKVPNSSFPKMIKWLGWDFIYKYDIGKLKEDIRTEFMKEWDKK</sequence>
<dbReference type="SUPFAM" id="SSF53850">
    <property type="entry name" value="Periplasmic binding protein-like II"/>
    <property type="match status" value="1"/>
</dbReference>
<dbReference type="Pfam" id="PF13343">
    <property type="entry name" value="SBP_bac_6"/>
    <property type="match status" value="1"/>
</dbReference>
<dbReference type="eggNOG" id="COG1840">
    <property type="taxonomic scope" value="Bacteria"/>
</dbReference>
<dbReference type="InterPro" id="IPR038062">
    <property type="entry name" value="ScdA-like_N_sf"/>
</dbReference>
<evidence type="ECO:0000313" key="3">
    <source>
        <dbReference type="Proteomes" id="UP000019402"/>
    </source>
</evidence>
<evidence type="ECO:0000256" key="1">
    <source>
        <dbReference type="ARBA" id="ARBA00022729"/>
    </source>
</evidence>
<dbReference type="RefSeq" id="WP_027473586.1">
    <property type="nucleotide sequence ID" value="NZ_BAMD01000035.1"/>
</dbReference>
<evidence type="ECO:0000313" key="2">
    <source>
        <dbReference type="EMBL" id="GAF04014.1"/>
    </source>
</evidence>
<dbReference type="OrthoDB" id="9766989at2"/>
<dbReference type="Gene3D" id="3.40.190.10">
    <property type="entry name" value="Periplasmic binding protein-like II"/>
    <property type="match status" value="2"/>
</dbReference>
<name>W7YNK7_9BACT</name>
<organism evidence="2 3">
    <name type="scientific">Saccharicrinis fermentans DSM 9555 = JCM 21142</name>
    <dbReference type="NCBI Taxonomy" id="869213"/>
    <lineage>
        <taxon>Bacteria</taxon>
        <taxon>Pseudomonadati</taxon>
        <taxon>Bacteroidota</taxon>
        <taxon>Bacteroidia</taxon>
        <taxon>Marinilabiliales</taxon>
        <taxon>Marinilabiliaceae</taxon>
        <taxon>Saccharicrinis</taxon>
    </lineage>
</organism>
<gene>
    <name evidence="2" type="ORF">JCM21142_72707</name>
</gene>
<keyword evidence="1" id="KW-0732">Signal</keyword>
<dbReference type="EMBL" id="BAMD01000035">
    <property type="protein sequence ID" value="GAF04014.1"/>
    <property type="molecule type" value="Genomic_DNA"/>
</dbReference>
<dbReference type="SUPFAM" id="SSF140683">
    <property type="entry name" value="SP0561-like"/>
    <property type="match status" value="1"/>
</dbReference>
<accession>W7YNK7</accession>
<protein>
    <submittedName>
        <fullName evidence="2">ABC-type thiamine transport system</fullName>
    </submittedName>
</protein>
<keyword evidence="3" id="KW-1185">Reference proteome</keyword>
<dbReference type="AlphaFoldDB" id="W7YNK7"/>